<keyword evidence="2" id="KW-1003">Cell membrane</keyword>
<keyword evidence="4" id="KW-0732">Signal</keyword>
<evidence type="ECO:0000313" key="15">
    <source>
        <dbReference type="Proteomes" id="UP000050525"/>
    </source>
</evidence>
<dbReference type="STRING" id="8496.A0A151M1P5"/>
<feature type="transmembrane region" description="Helical" evidence="12">
    <location>
        <begin position="275"/>
        <end position="297"/>
    </location>
</feature>
<keyword evidence="3 12" id="KW-0812">Transmembrane</keyword>
<keyword evidence="9" id="KW-0325">Glycoprotein</keyword>
<evidence type="ECO:0000256" key="7">
    <source>
        <dbReference type="ARBA" id="ARBA00023157"/>
    </source>
</evidence>
<name>A0A151M1P5_ALLMI</name>
<evidence type="ECO:0000256" key="11">
    <source>
        <dbReference type="SAM" id="MobiDB-lite"/>
    </source>
</evidence>
<dbReference type="GO" id="GO:0031295">
    <property type="term" value="P:T cell costimulation"/>
    <property type="evidence" value="ECO:0007669"/>
    <property type="project" value="TreeGrafter"/>
</dbReference>
<sequence>MLIFLPVKANGKSCVDGVRNKFGVLKTEISAMELYEFFLHLMTFLPGAAVNMLQEKAFVNHTAYLRCNFHNPDNIDVKELIVFWQKESEVVNEVYRGQELSDNLDPKYINRTMMDMNTWTLCLLNVGIMDEGQYVCIIQHKKSSGLEKIYDSKSQLFVIANYSQPEIVKLHKGTVEPGTALNLSCSSSWGYPEPTQMTWQVSKGNLTEEHVDQMAVFQDDKTKLYKVTITRTIQVPMDTHINISCLVYPTWKMESLVSKSLCIAPEPVTPVMHPIILLAVGLISGVVIAGVVLVMVVRKRSRCNTSTSHSSQMGTEVNRQPNNKDEDLKPMTIQLWKGEMQSCH</sequence>
<dbReference type="InterPro" id="IPR013783">
    <property type="entry name" value="Ig-like_fold"/>
</dbReference>
<dbReference type="SUPFAM" id="SSF48726">
    <property type="entry name" value="Immunoglobulin"/>
    <property type="match status" value="2"/>
</dbReference>
<dbReference type="Gene3D" id="2.60.40.10">
    <property type="entry name" value="Immunoglobulins"/>
    <property type="match status" value="2"/>
</dbReference>
<keyword evidence="10" id="KW-0393">Immunoglobulin domain</keyword>
<dbReference type="InterPro" id="IPR051713">
    <property type="entry name" value="T-cell_Activation_Regulation"/>
</dbReference>
<evidence type="ECO:0000256" key="12">
    <source>
        <dbReference type="SAM" id="Phobius"/>
    </source>
</evidence>
<keyword evidence="15" id="KW-1185">Reference proteome</keyword>
<dbReference type="InterPro" id="IPR036179">
    <property type="entry name" value="Ig-like_dom_sf"/>
</dbReference>
<protein>
    <submittedName>
        <fullName evidence="14">T-lymphocyte activation antigen CD86</fullName>
    </submittedName>
</protein>
<evidence type="ECO:0000256" key="8">
    <source>
        <dbReference type="ARBA" id="ARBA00023170"/>
    </source>
</evidence>
<evidence type="ECO:0000256" key="3">
    <source>
        <dbReference type="ARBA" id="ARBA00022692"/>
    </source>
</evidence>
<dbReference type="PANTHER" id="PTHR25466:SF2">
    <property type="entry name" value="T-LYMPHOCYTE ACTIVATION ANTIGEN CD86"/>
    <property type="match status" value="1"/>
</dbReference>
<reference evidence="14 15" key="1">
    <citation type="journal article" date="2012" name="Genome Biol.">
        <title>Sequencing three crocodilian genomes to illuminate the evolution of archosaurs and amniotes.</title>
        <authorList>
            <person name="St John J.A."/>
            <person name="Braun E.L."/>
            <person name="Isberg S.R."/>
            <person name="Miles L.G."/>
            <person name="Chong A.Y."/>
            <person name="Gongora J."/>
            <person name="Dalzell P."/>
            <person name="Moran C."/>
            <person name="Bed'hom B."/>
            <person name="Abzhanov A."/>
            <person name="Burgess S.C."/>
            <person name="Cooksey A.M."/>
            <person name="Castoe T.A."/>
            <person name="Crawford N.G."/>
            <person name="Densmore L.D."/>
            <person name="Drew J.C."/>
            <person name="Edwards S.V."/>
            <person name="Faircloth B.C."/>
            <person name="Fujita M.K."/>
            <person name="Greenwold M.J."/>
            <person name="Hoffmann F.G."/>
            <person name="Howard J.M."/>
            <person name="Iguchi T."/>
            <person name="Janes D.E."/>
            <person name="Khan S.Y."/>
            <person name="Kohno S."/>
            <person name="de Koning A.J."/>
            <person name="Lance S.L."/>
            <person name="McCarthy F.M."/>
            <person name="McCormack J.E."/>
            <person name="Merchant M.E."/>
            <person name="Peterson D.G."/>
            <person name="Pollock D.D."/>
            <person name="Pourmand N."/>
            <person name="Raney B.J."/>
            <person name="Roessler K.A."/>
            <person name="Sanford J.R."/>
            <person name="Sawyer R.H."/>
            <person name="Schmidt C.J."/>
            <person name="Triplett E.W."/>
            <person name="Tuberville T.D."/>
            <person name="Venegas-Anaya M."/>
            <person name="Howard J.T."/>
            <person name="Jarvis E.D."/>
            <person name="Guillette L.J.Jr."/>
            <person name="Glenn T.C."/>
            <person name="Green R.E."/>
            <person name="Ray D.A."/>
        </authorList>
    </citation>
    <scope>NUCLEOTIDE SEQUENCE [LARGE SCALE GENOMIC DNA]</scope>
    <source>
        <strain evidence="14">KSC_2009_1</strain>
    </source>
</reference>
<keyword evidence="7" id="KW-1015">Disulfide bond</keyword>
<dbReference type="PROSITE" id="PS50835">
    <property type="entry name" value="IG_LIKE"/>
    <property type="match status" value="2"/>
</dbReference>
<dbReference type="GO" id="GO:0006955">
    <property type="term" value="P:immune response"/>
    <property type="evidence" value="ECO:0007669"/>
    <property type="project" value="TreeGrafter"/>
</dbReference>
<comment type="subcellular location">
    <subcellularLocation>
        <location evidence="1">Cell membrane</location>
        <topology evidence="1">Single-pass type I membrane protein</topology>
    </subcellularLocation>
</comment>
<dbReference type="eggNOG" id="ENOG502S1FF">
    <property type="taxonomic scope" value="Eukaryota"/>
</dbReference>
<dbReference type="PANTHER" id="PTHR25466">
    <property type="entry name" value="T-LYMPHOCYTE ACTIVATION ANTIGEN"/>
    <property type="match status" value="1"/>
</dbReference>
<evidence type="ECO:0000256" key="10">
    <source>
        <dbReference type="ARBA" id="ARBA00023319"/>
    </source>
</evidence>
<evidence type="ECO:0000259" key="13">
    <source>
        <dbReference type="PROSITE" id="PS50835"/>
    </source>
</evidence>
<evidence type="ECO:0000256" key="1">
    <source>
        <dbReference type="ARBA" id="ARBA00004251"/>
    </source>
</evidence>
<evidence type="ECO:0000256" key="4">
    <source>
        <dbReference type="ARBA" id="ARBA00022729"/>
    </source>
</evidence>
<evidence type="ECO:0000256" key="5">
    <source>
        <dbReference type="ARBA" id="ARBA00022989"/>
    </source>
</evidence>
<feature type="compositionally biased region" description="Polar residues" evidence="11">
    <location>
        <begin position="305"/>
        <end position="321"/>
    </location>
</feature>
<keyword evidence="5 12" id="KW-1133">Transmembrane helix</keyword>
<dbReference type="InterPro" id="IPR037677">
    <property type="entry name" value="CD86_IgV"/>
</dbReference>
<keyword evidence="6 12" id="KW-0472">Membrane</keyword>
<dbReference type="EMBL" id="AKHW03006817">
    <property type="protein sequence ID" value="KYO18433.1"/>
    <property type="molecule type" value="Genomic_DNA"/>
</dbReference>
<evidence type="ECO:0000256" key="9">
    <source>
        <dbReference type="ARBA" id="ARBA00023180"/>
    </source>
</evidence>
<feature type="region of interest" description="Disordered" evidence="11">
    <location>
        <begin position="305"/>
        <end position="325"/>
    </location>
</feature>
<evidence type="ECO:0000313" key="14">
    <source>
        <dbReference type="EMBL" id="KYO18433.1"/>
    </source>
</evidence>
<feature type="domain" description="Ig-like" evidence="13">
    <location>
        <begin position="46"/>
        <end position="147"/>
    </location>
</feature>
<dbReference type="Proteomes" id="UP000050525">
    <property type="component" value="Unassembled WGS sequence"/>
</dbReference>
<dbReference type="GO" id="GO:0071222">
    <property type="term" value="P:cellular response to lipopolysaccharide"/>
    <property type="evidence" value="ECO:0007669"/>
    <property type="project" value="TreeGrafter"/>
</dbReference>
<dbReference type="AlphaFoldDB" id="A0A151M1P5"/>
<dbReference type="InterPro" id="IPR007110">
    <property type="entry name" value="Ig-like_dom"/>
</dbReference>
<dbReference type="CDD" id="cd16087">
    <property type="entry name" value="IgV_CD86"/>
    <property type="match status" value="1"/>
</dbReference>
<dbReference type="GO" id="GO:0009897">
    <property type="term" value="C:external side of plasma membrane"/>
    <property type="evidence" value="ECO:0007669"/>
    <property type="project" value="TreeGrafter"/>
</dbReference>
<dbReference type="GO" id="GO:0042102">
    <property type="term" value="P:positive regulation of T cell proliferation"/>
    <property type="evidence" value="ECO:0007669"/>
    <property type="project" value="TreeGrafter"/>
</dbReference>
<dbReference type="GO" id="GO:0007166">
    <property type="term" value="P:cell surface receptor signaling pathway"/>
    <property type="evidence" value="ECO:0007669"/>
    <property type="project" value="TreeGrafter"/>
</dbReference>
<feature type="domain" description="Ig-like" evidence="13">
    <location>
        <begin position="165"/>
        <end position="258"/>
    </location>
</feature>
<keyword evidence="8" id="KW-0675">Receptor</keyword>
<accession>A0A151M1P5</accession>
<proteinExistence type="predicted"/>
<comment type="caution">
    <text evidence="14">The sequence shown here is derived from an EMBL/GenBank/DDBJ whole genome shotgun (WGS) entry which is preliminary data.</text>
</comment>
<evidence type="ECO:0000256" key="6">
    <source>
        <dbReference type="ARBA" id="ARBA00023136"/>
    </source>
</evidence>
<evidence type="ECO:0000256" key="2">
    <source>
        <dbReference type="ARBA" id="ARBA00022475"/>
    </source>
</evidence>
<gene>
    <name evidence="14" type="primary">CD86</name>
    <name evidence="14" type="ORF">Y1Q_0008545</name>
</gene>
<dbReference type="GO" id="GO:0042130">
    <property type="term" value="P:negative regulation of T cell proliferation"/>
    <property type="evidence" value="ECO:0007669"/>
    <property type="project" value="TreeGrafter"/>
</dbReference>
<organism evidence="14 15">
    <name type="scientific">Alligator mississippiensis</name>
    <name type="common">American alligator</name>
    <dbReference type="NCBI Taxonomy" id="8496"/>
    <lineage>
        <taxon>Eukaryota</taxon>
        <taxon>Metazoa</taxon>
        <taxon>Chordata</taxon>
        <taxon>Craniata</taxon>
        <taxon>Vertebrata</taxon>
        <taxon>Euteleostomi</taxon>
        <taxon>Archelosauria</taxon>
        <taxon>Archosauria</taxon>
        <taxon>Crocodylia</taxon>
        <taxon>Alligatoridae</taxon>
        <taxon>Alligatorinae</taxon>
        <taxon>Alligator</taxon>
    </lineage>
</organism>